<evidence type="ECO:0000256" key="1">
    <source>
        <dbReference type="SAM" id="Phobius"/>
    </source>
</evidence>
<accession>A0AA86TAX5</accession>
<keyword evidence="1" id="KW-0472">Membrane</keyword>
<gene>
    <name evidence="2" type="ORF">HINF_LOCUS1529</name>
    <name evidence="3" type="ORF">HINF_LOCUS65882</name>
</gene>
<dbReference type="EMBL" id="CAXDID020000437">
    <property type="protein sequence ID" value="CAL6091637.1"/>
    <property type="molecule type" value="Genomic_DNA"/>
</dbReference>
<dbReference type="Proteomes" id="UP001642409">
    <property type="component" value="Unassembled WGS sequence"/>
</dbReference>
<proteinExistence type="predicted"/>
<protein>
    <submittedName>
        <fullName evidence="3">Hypothetical_protein</fullName>
    </submittedName>
</protein>
<keyword evidence="1" id="KW-1133">Transmembrane helix</keyword>
<reference evidence="3 4" key="2">
    <citation type="submission" date="2024-07" db="EMBL/GenBank/DDBJ databases">
        <authorList>
            <person name="Akdeniz Z."/>
        </authorList>
    </citation>
    <scope>NUCLEOTIDE SEQUENCE [LARGE SCALE GENOMIC DNA]</scope>
</reference>
<evidence type="ECO:0000313" key="4">
    <source>
        <dbReference type="Proteomes" id="UP001642409"/>
    </source>
</evidence>
<evidence type="ECO:0000313" key="3">
    <source>
        <dbReference type="EMBL" id="CAL6091637.1"/>
    </source>
</evidence>
<dbReference type="AlphaFoldDB" id="A0AA86TAX5"/>
<reference evidence="2" key="1">
    <citation type="submission" date="2023-06" db="EMBL/GenBank/DDBJ databases">
        <authorList>
            <person name="Kurt Z."/>
        </authorList>
    </citation>
    <scope>NUCLEOTIDE SEQUENCE</scope>
</reference>
<name>A0AA86TAX5_9EUKA</name>
<keyword evidence="1" id="KW-0812">Transmembrane</keyword>
<comment type="caution">
    <text evidence="2">The sequence shown here is derived from an EMBL/GenBank/DDBJ whole genome shotgun (WGS) entry which is preliminary data.</text>
</comment>
<feature type="transmembrane region" description="Helical" evidence="1">
    <location>
        <begin position="120"/>
        <end position="142"/>
    </location>
</feature>
<sequence>MQMYFHATTFVPQKARACSLKPSQLVSIRDQFGQCKIQQFYNVIMLTEMEKVIMKMIQSQQDKLDSDADMSISSHNLHNLHFDLQQLSCADFSNIISLLSQQYCSKWVETSRNQYQNMSYVTLINLIIFCQQQNLALIFIAVP</sequence>
<evidence type="ECO:0000313" key="2">
    <source>
        <dbReference type="EMBL" id="CAI9913884.1"/>
    </source>
</evidence>
<organism evidence="2">
    <name type="scientific">Hexamita inflata</name>
    <dbReference type="NCBI Taxonomy" id="28002"/>
    <lineage>
        <taxon>Eukaryota</taxon>
        <taxon>Metamonada</taxon>
        <taxon>Diplomonadida</taxon>
        <taxon>Hexamitidae</taxon>
        <taxon>Hexamitinae</taxon>
        <taxon>Hexamita</taxon>
    </lineage>
</organism>
<dbReference type="EMBL" id="CATOUU010000038">
    <property type="protein sequence ID" value="CAI9913884.1"/>
    <property type="molecule type" value="Genomic_DNA"/>
</dbReference>
<keyword evidence="4" id="KW-1185">Reference proteome</keyword>